<feature type="binding site" evidence="8">
    <location>
        <begin position="148"/>
        <end position="155"/>
    </location>
    <ligand>
        <name>ATP</name>
        <dbReference type="ChEBI" id="CHEBI:30616"/>
    </ligand>
</feature>
<dbReference type="GO" id="GO:0008017">
    <property type="term" value="F:microtubule binding"/>
    <property type="evidence" value="ECO:0007669"/>
    <property type="project" value="InterPro"/>
</dbReference>
<dbReference type="VEuPathDB" id="FungiDB:HGUI_00705"/>
<keyword evidence="4 8" id="KW-0547">Nucleotide-binding</keyword>
<reference evidence="13" key="1">
    <citation type="submission" date="2016-11" db="EMBL/GenBank/DDBJ databases">
        <authorList>
            <person name="Guldener U."/>
        </authorList>
    </citation>
    <scope>NUCLEOTIDE SEQUENCE [LARGE SCALE GENOMIC DNA]</scope>
</reference>
<evidence type="ECO:0000256" key="4">
    <source>
        <dbReference type="ARBA" id="ARBA00022741"/>
    </source>
</evidence>
<feature type="compositionally biased region" description="Polar residues" evidence="10">
    <location>
        <begin position="280"/>
        <end position="308"/>
    </location>
</feature>
<evidence type="ECO:0000256" key="5">
    <source>
        <dbReference type="ARBA" id="ARBA00022840"/>
    </source>
</evidence>
<name>A0A1L0CJH9_9ASCO</name>
<evidence type="ECO:0000256" key="1">
    <source>
        <dbReference type="ARBA" id="ARBA00004245"/>
    </source>
</evidence>
<evidence type="ECO:0000256" key="2">
    <source>
        <dbReference type="ARBA" id="ARBA00022490"/>
    </source>
</evidence>
<dbReference type="GO" id="GO:0033047">
    <property type="term" value="P:regulation of mitotic sister chromatid segregation"/>
    <property type="evidence" value="ECO:0007669"/>
    <property type="project" value="EnsemblFungi"/>
</dbReference>
<dbReference type="InterPro" id="IPR019821">
    <property type="entry name" value="Kinesin_motor_CS"/>
</dbReference>
<dbReference type="EMBL" id="FQNF01000008">
    <property type="protein sequence ID" value="SGZ38505.1"/>
    <property type="molecule type" value="Genomic_DNA"/>
</dbReference>
<dbReference type="PANTHER" id="PTHR47970">
    <property type="entry name" value="KINESIN-LIKE PROTEIN KIF11"/>
    <property type="match status" value="1"/>
</dbReference>
<dbReference type="AlphaFoldDB" id="A0A1L0CJH9"/>
<dbReference type="InterPro" id="IPR047149">
    <property type="entry name" value="KIF11-like"/>
</dbReference>
<dbReference type="Pfam" id="PF00225">
    <property type="entry name" value="Kinesin"/>
    <property type="match status" value="2"/>
</dbReference>
<dbReference type="GO" id="GO:0007018">
    <property type="term" value="P:microtubule-based movement"/>
    <property type="evidence" value="ECO:0007669"/>
    <property type="project" value="InterPro"/>
</dbReference>
<evidence type="ECO:0000313" key="13">
    <source>
        <dbReference type="Proteomes" id="UP000183365"/>
    </source>
</evidence>
<dbReference type="GO" id="GO:0000235">
    <property type="term" value="C:astral microtubule"/>
    <property type="evidence" value="ECO:0007669"/>
    <property type="project" value="EnsemblFungi"/>
</dbReference>
<feature type="compositionally biased region" description="Low complexity" evidence="10">
    <location>
        <begin position="1085"/>
        <end position="1094"/>
    </location>
</feature>
<feature type="coiled-coil region" evidence="9">
    <location>
        <begin position="561"/>
        <end position="641"/>
    </location>
</feature>
<dbReference type="GO" id="GO:0008574">
    <property type="term" value="F:plus-end-directed microtubule motor activity"/>
    <property type="evidence" value="ECO:0007669"/>
    <property type="project" value="EnsemblFungi"/>
</dbReference>
<dbReference type="PROSITE" id="PS00411">
    <property type="entry name" value="KINESIN_MOTOR_1"/>
    <property type="match status" value="1"/>
</dbReference>
<dbReference type="GO" id="GO:0007019">
    <property type="term" value="P:microtubule depolymerization"/>
    <property type="evidence" value="ECO:0007669"/>
    <property type="project" value="EnsemblFungi"/>
</dbReference>
<dbReference type="GO" id="GO:0005524">
    <property type="term" value="F:ATP binding"/>
    <property type="evidence" value="ECO:0007669"/>
    <property type="project" value="UniProtKB-UniRule"/>
</dbReference>
<keyword evidence="5 8" id="KW-0067">ATP-binding</keyword>
<dbReference type="GO" id="GO:0045144">
    <property type="term" value="P:meiotic sister chromatid segregation"/>
    <property type="evidence" value="ECO:0007669"/>
    <property type="project" value="EnsemblFungi"/>
</dbReference>
<gene>
    <name evidence="12" type="ORF">HGUI_00705</name>
</gene>
<feature type="region of interest" description="Disordered" evidence="10">
    <location>
        <begin position="280"/>
        <end position="323"/>
    </location>
</feature>
<protein>
    <recommendedName>
        <fullName evidence="11">Kinesin motor domain-containing protein</fullName>
    </recommendedName>
</protein>
<dbReference type="GO" id="GO:0008569">
    <property type="term" value="F:minus-end-directed microtubule motor activity"/>
    <property type="evidence" value="ECO:0007669"/>
    <property type="project" value="EnsemblFungi"/>
</dbReference>
<dbReference type="GO" id="GO:0000776">
    <property type="term" value="C:kinetochore"/>
    <property type="evidence" value="ECO:0007669"/>
    <property type="project" value="EnsemblFungi"/>
</dbReference>
<evidence type="ECO:0000256" key="6">
    <source>
        <dbReference type="ARBA" id="ARBA00023175"/>
    </source>
</evidence>
<dbReference type="InterPro" id="IPR001752">
    <property type="entry name" value="Kinesin_motor_dom"/>
</dbReference>
<comment type="similarity">
    <text evidence="8">Belongs to the TRAFAC class myosin-kinesin ATPase superfamily. Kinesin family.</text>
</comment>
<evidence type="ECO:0000313" key="12">
    <source>
        <dbReference type="EMBL" id="SGZ38505.1"/>
    </source>
</evidence>
<dbReference type="GO" id="GO:0098653">
    <property type="term" value="P:centromere clustering"/>
    <property type="evidence" value="ECO:0007669"/>
    <property type="project" value="EnsemblFungi"/>
</dbReference>
<feature type="region of interest" description="Disordered" evidence="10">
    <location>
        <begin position="1046"/>
        <end position="1094"/>
    </location>
</feature>
<proteinExistence type="inferred from homology"/>
<dbReference type="InterPro" id="IPR036961">
    <property type="entry name" value="Kinesin_motor_dom_sf"/>
</dbReference>
<feature type="domain" description="Kinesin motor" evidence="11">
    <location>
        <begin position="47"/>
        <end position="514"/>
    </location>
</feature>
<dbReference type="Gene3D" id="3.40.850.10">
    <property type="entry name" value="Kinesin motor domain"/>
    <property type="match status" value="1"/>
</dbReference>
<dbReference type="Proteomes" id="UP000183365">
    <property type="component" value="Unassembled WGS sequence"/>
</dbReference>
<comment type="subcellular location">
    <subcellularLocation>
        <location evidence="1">Cytoplasm</location>
        <location evidence="1">Cytoskeleton</location>
    </subcellularLocation>
</comment>
<dbReference type="PROSITE" id="PS50067">
    <property type="entry name" value="KINESIN_MOTOR_2"/>
    <property type="match status" value="1"/>
</dbReference>
<dbReference type="GO" id="GO:1990023">
    <property type="term" value="C:mitotic spindle midzone"/>
    <property type="evidence" value="ECO:0007669"/>
    <property type="project" value="EnsemblFungi"/>
</dbReference>
<evidence type="ECO:0000256" key="7">
    <source>
        <dbReference type="ARBA" id="ARBA00023212"/>
    </source>
</evidence>
<keyword evidence="2" id="KW-0963">Cytoplasm</keyword>
<feature type="region of interest" description="Disordered" evidence="10">
    <location>
        <begin position="1003"/>
        <end position="1024"/>
    </location>
</feature>
<feature type="compositionally biased region" description="Low complexity" evidence="10">
    <location>
        <begin position="1"/>
        <end position="25"/>
    </location>
</feature>
<dbReference type="GO" id="GO:0000073">
    <property type="term" value="P:initial mitotic spindle pole body separation"/>
    <property type="evidence" value="ECO:0007669"/>
    <property type="project" value="EnsemblFungi"/>
</dbReference>
<evidence type="ECO:0000256" key="9">
    <source>
        <dbReference type="SAM" id="Coils"/>
    </source>
</evidence>
<dbReference type="SMART" id="SM00129">
    <property type="entry name" value="KISc"/>
    <property type="match status" value="1"/>
</dbReference>
<dbReference type="GO" id="GO:0005634">
    <property type="term" value="C:nucleus"/>
    <property type="evidence" value="ECO:0007669"/>
    <property type="project" value="TreeGrafter"/>
</dbReference>
<dbReference type="GO" id="GO:0061805">
    <property type="term" value="P:mitotic spindle elongation (spindle phase three)"/>
    <property type="evidence" value="ECO:0007669"/>
    <property type="project" value="EnsemblFungi"/>
</dbReference>
<keyword evidence="13" id="KW-1185">Reference proteome</keyword>
<sequence length="1094" mass="123881">MSNPSSQVSSISSISSIGEKSTNNKKINEENAKNNNKSGDDISNELNIQVAVRCRGRNDREVKLKSPIIVSMPTDEFQEGLKPKRRIKEVSINLSGETGISAQLNSKKYLFDQVFGPDSKQDEIFNEIVEPLFNDFMKGFNCTVLCYGMTSTGKTYTMTGDEKLYNGELSNDAGIIPRVLFDLFRDLNEKKQTKQNDTSSPHVDDYLVKCSFVELYNEELKDLLASENNINGSVDKKLRIYDSQANTPSSSYNSKAGVSDWKKKDIALANLQRVSSYNQSNSGFTRRISSQQDNNSRKSTIQRSSSLTEESRGGILPTSNSNLTSTSTNGGIFIQNLQEFEIIDPLSGLTLLQRGLKKRKVASTKMNDVSSRSHSIFSITLYKKVYENREDKDSSSSNYNQPHLYRVSKMNLVDLAGSENISRSGAINQRAKEAGSINQSLLTLGRVINALSDVKKSGSSLSHIPFRESKLTRLLQDSLGGNTKTVLIATISPASVHLEETMSTLDYASKAKNIKNKPQMGSVLFKDLLIKDVAVELSKLKNELYFTKQKEGGIYMESERYDAVYKDLENFKTELQEYKRLNDNLKQQNKLLLMDKSNLLETKRKHEKKLNELNRVIDYVYEKMDKQHRNEENLVDNAKQLIRAIGLMKDSIAYYNSQKEKQLEYLKDVFAVSIPQLNENVLNQNRIYGNIDKDSCSTLVDSFKLEFQKTFDDLVSKSNKNFEDSLNSIMKTSTMIADDVSEKITNIEASLKWHIEHNTQDLMMISEYCNDCHEYLSTKINNNLNIINSDSTSNLLSAIPDNHKILPNQVKKLFQTMESRNNEMFSQISKNIQQQFKNQQQDIVKSIASITKDLYSLENHKLKPIDEKIQNVIKLINNSDSQNLKISEKCKNDLNGINLVLSDNKTLIKNKIDLFKTAANELNNDACKQEMINKFDSIKYSIVDQNEKIRSSQEINNENKDNIENLAKNLEMAISTTNNIDPEQVENEGALQRILSHIENKNFKPVSSTGKTPLRPTANNFSNQIDRSYQGDLSVLQEKIQKNNTYKSSPDLDASLVSNVSNSSNSSVRKRKFSSMMNIPEDENSQNNNKSSKS</sequence>
<keyword evidence="3" id="KW-0493">Microtubule</keyword>
<dbReference type="PANTHER" id="PTHR47970:SF12">
    <property type="entry name" value="KINESIN FAMILY MEMBER 11"/>
    <property type="match status" value="1"/>
</dbReference>
<dbReference type="SUPFAM" id="SSF52540">
    <property type="entry name" value="P-loop containing nucleoside triphosphate hydrolases"/>
    <property type="match status" value="1"/>
</dbReference>
<evidence type="ECO:0000259" key="11">
    <source>
        <dbReference type="PROSITE" id="PS50067"/>
    </source>
</evidence>
<feature type="compositionally biased region" description="Low complexity" evidence="10">
    <location>
        <begin position="1057"/>
        <end position="1067"/>
    </location>
</feature>
<dbReference type="GO" id="GO:0005828">
    <property type="term" value="C:kinetochore microtubule"/>
    <property type="evidence" value="ECO:0007669"/>
    <property type="project" value="EnsemblFungi"/>
</dbReference>
<accession>A0A1L0CJH9</accession>
<dbReference type="InterPro" id="IPR027417">
    <property type="entry name" value="P-loop_NTPase"/>
</dbReference>
<keyword evidence="7" id="KW-0206">Cytoskeleton</keyword>
<feature type="compositionally biased region" description="Polar residues" evidence="10">
    <location>
        <begin position="1005"/>
        <end position="1024"/>
    </location>
</feature>
<dbReference type="OrthoDB" id="3176171at2759"/>
<dbReference type="PRINTS" id="PR00380">
    <property type="entry name" value="KINESINHEAVY"/>
</dbReference>
<feature type="region of interest" description="Disordered" evidence="10">
    <location>
        <begin position="1"/>
        <end position="42"/>
    </location>
</feature>
<keyword evidence="9" id="KW-0175">Coiled coil</keyword>
<evidence type="ECO:0000256" key="10">
    <source>
        <dbReference type="SAM" id="MobiDB-lite"/>
    </source>
</evidence>
<keyword evidence="6 8" id="KW-0505">Motor protein</keyword>
<evidence type="ECO:0000256" key="3">
    <source>
        <dbReference type="ARBA" id="ARBA00022701"/>
    </source>
</evidence>
<evidence type="ECO:0000256" key="8">
    <source>
        <dbReference type="PROSITE-ProRule" id="PRU00283"/>
    </source>
</evidence>
<organism evidence="12 13">
    <name type="scientific">Hanseniaspora guilliermondii</name>
    <dbReference type="NCBI Taxonomy" id="56406"/>
    <lineage>
        <taxon>Eukaryota</taxon>
        <taxon>Fungi</taxon>
        <taxon>Dikarya</taxon>
        <taxon>Ascomycota</taxon>
        <taxon>Saccharomycotina</taxon>
        <taxon>Saccharomycetes</taxon>
        <taxon>Saccharomycodales</taxon>
        <taxon>Saccharomycodaceae</taxon>
        <taxon>Hanseniaspora</taxon>
    </lineage>
</organism>